<proteinExistence type="predicted"/>
<dbReference type="Proteomes" id="UP000641932">
    <property type="component" value="Unassembled WGS sequence"/>
</dbReference>
<keyword evidence="1" id="KW-1133">Transmembrane helix</keyword>
<keyword evidence="1" id="KW-0812">Transmembrane</keyword>
<comment type="caution">
    <text evidence="2">The sequence shown here is derived from an EMBL/GenBank/DDBJ whole genome shotgun (WGS) entry which is preliminary data.</text>
</comment>
<dbReference type="AlphaFoldDB" id="A0A918E129"/>
<name>A0A918E129_9ACTN</name>
<evidence type="ECO:0000313" key="3">
    <source>
        <dbReference type="Proteomes" id="UP000641932"/>
    </source>
</evidence>
<keyword evidence="1" id="KW-0472">Membrane</keyword>
<reference evidence="2" key="1">
    <citation type="journal article" date="2014" name="Int. J. Syst. Evol. Microbiol.">
        <title>Complete genome sequence of Corynebacterium casei LMG S-19264T (=DSM 44701T), isolated from a smear-ripened cheese.</title>
        <authorList>
            <consortium name="US DOE Joint Genome Institute (JGI-PGF)"/>
            <person name="Walter F."/>
            <person name="Albersmeier A."/>
            <person name="Kalinowski J."/>
            <person name="Ruckert C."/>
        </authorList>
    </citation>
    <scope>NUCLEOTIDE SEQUENCE</scope>
    <source>
        <strain evidence="2">CGMCC 4.7201</strain>
    </source>
</reference>
<accession>A0A918E129</accession>
<evidence type="ECO:0000256" key="1">
    <source>
        <dbReference type="SAM" id="Phobius"/>
    </source>
</evidence>
<reference evidence="2" key="2">
    <citation type="submission" date="2020-09" db="EMBL/GenBank/DDBJ databases">
        <authorList>
            <person name="Sun Q."/>
            <person name="Zhou Y."/>
        </authorList>
    </citation>
    <scope>NUCLEOTIDE SEQUENCE</scope>
    <source>
        <strain evidence="2">CGMCC 4.7201</strain>
    </source>
</reference>
<feature type="transmembrane region" description="Helical" evidence="1">
    <location>
        <begin position="26"/>
        <end position="47"/>
    </location>
</feature>
<keyword evidence="3" id="KW-1185">Reference proteome</keyword>
<evidence type="ECO:0000313" key="2">
    <source>
        <dbReference type="EMBL" id="GGO99054.1"/>
    </source>
</evidence>
<sequence>MVVLFLLLVLIALVLGIVGVTANGLGYLLVIGIAVLVAALALVAVRWSRRSGSRPVR</sequence>
<organism evidence="2 3">
    <name type="scientific">Wenjunlia tyrosinilytica</name>
    <dbReference type="NCBI Taxonomy" id="1544741"/>
    <lineage>
        <taxon>Bacteria</taxon>
        <taxon>Bacillati</taxon>
        <taxon>Actinomycetota</taxon>
        <taxon>Actinomycetes</taxon>
        <taxon>Kitasatosporales</taxon>
        <taxon>Streptomycetaceae</taxon>
        <taxon>Wenjunlia</taxon>
    </lineage>
</organism>
<gene>
    <name evidence="2" type="ORF">GCM10012280_64640</name>
</gene>
<dbReference type="EMBL" id="BMMS01000042">
    <property type="protein sequence ID" value="GGO99054.1"/>
    <property type="molecule type" value="Genomic_DNA"/>
</dbReference>
<dbReference type="RefSeq" id="WP_189135407.1">
    <property type="nucleotide sequence ID" value="NZ_BMMS01000042.1"/>
</dbReference>
<protein>
    <submittedName>
        <fullName evidence="2">Uncharacterized protein</fullName>
    </submittedName>
</protein>